<dbReference type="EMBL" id="KQ976802">
    <property type="protein sequence ID" value="KYN08219.1"/>
    <property type="molecule type" value="Genomic_DNA"/>
</dbReference>
<sequence length="91" mass="10670">MKKFMTQEKGRRGSIGTIDELLKRKRGEEKEGEEGEKRAFEKSRKIERSPPKGGGKELENLIRELKIELKEIKEQGKRTEDTVRQEVGRMR</sequence>
<gene>
    <name evidence="2" type="ORF">ALC62_00794</name>
</gene>
<protein>
    <submittedName>
        <fullName evidence="2">Uncharacterized protein</fullName>
    </submittedName>
</protein>
<evidence type="ECO:0000256" key="1">
    <source>
        <dbReference type="SAM" id="MobiDB-lite"/>
    </source>
</evidence>
<organism evidence="2 3">
    <name type="scientific">Cyphomyrmex costatus</name>
    <dbReference type="NCBI Taxonomy" id="456900"/>
    <lineage>
        <taxon>Eukaryota</taxon>
        <taxon>Metazoa</taxon>
        <taxon>Ecdysozoa</taxon>
        <taxon>Arthropoda</taxon>
        <taxon>Hexapoda</taxon>
        <taxon>Insecta</taxon>
        <taxon>Pterygota</taxon>
        <taxon>Neoptera</taxon>
        <taxon>Endopterygota</taxon>
        <taxon>Hymenoptera</taxon>
        <taxon>Apocrita</taxon>
        <taxon>Aculeata</taxon>
        <taxon>Formicoidea</taxon>
        <taxon>Formicidae</taxon>
        <taxon>Myrmicinae</taxon>
        <taxon>Cyphomyrmex</taxon>
    </lineage>
</organism>
<evidence type="ECO:0000313" key="3">
    <source>
        <dbReference type="Proteomes" id="UP000078542"/>
    </source>
</evidence>
<accession>A0A151IPY9</accession>
<dbReference type="Proteomes" id="UP000078542">
    <property type="component" value="Unassembled WGS sequence"/>
</dbReference>
<feature type="region of interest" description="Disordered" evidence="1">
    <location>
        <begin position="1"/>
        <end position="59"/>
    </location>
</feature>
<evidence type="ECO:0000313" key="2">
    <source>
        <dbReference type="EMBL" id="KYN08219.1"/>
    </source>
</evidence>
<keyword evidence="3" id="KW-1185">Reference proteome</keyword>
<proteinExistence type="predicted"/>
<feature type="compositionally biased region" description="Basic and acidic residues" evidence="1">
    <location>
        <begin position="20"/>
        <end position="59"/>
    </location>
</feature>
<name>A0A151IPY9_9HYME</name>
<feature type="compositionally biased region" description="Basic and acidic residues" evidence="1">
    <location>
        <begin position="1"/>
        <end position="11"/>
    </location>
</feature>
<dbReference type="AlphaFoldDB" id="A0A151IPY9"/>
<reference evidence="2 3" key="1">
    <citation type="submission" date="2016-03" db="EMBL/GenBank/DDBJ databases">
        <title>Cyphomyrmex costatus WGS genome.</title>
        <authorList>
            <person name="Nygaard S."/>
            <person name="Hu H."/>
            <person name="Boomsma J."/>
            <person name="Zhang G."/>
        </authorList>
    </citation>
    <scope>NUCLEOTIDE SEQUENCE [LARGE SCALE GENOMIC DNA]</scope>
    <source>
        <strain evidence="2">MS0001</strain>
        <tissue evidence="2">Whole body</tissue>
    </source>
</reference>